<evidence type="ECO:0000313" key="3">
    <source>
        <dbReference type="Proteomes" id="UP000707206"/>
    </source>
</evidence>
<dbReference type="Proteomes" id="UP000707206">
    <property type="component" value="Unassembled WGS sequence"/>
</dbReference>
<keyword evidence="3" id="KW-1185">Reference proteome</keyword>
<organism evidence="2 3">
    <name type="scientific">Pelagihabitans pacificus</name>
    <dbReference type="NCBI Taxonomy" id="2696054"/>
    <lineage>
        <taxon>Bacteria</taxon>
        <taxon>Pseudomonadati</taxon>
        <taxon>Bacteroidota</taxon>
        <taxon>Flavobacteriia</taxon>
        <taxon>Flavobacteriales</taxon>
        <taxon>Flavobacteriaceae</taxon>
        <taxon>Pelagihabitans</taxon>
    </lineage>
</organism>
<dbReference type="RefSeq" id="WP_152574181.1">
    <property type="nucleotide sequence ID" value="NZ_VIKU02000002.1"/>
</dbReference>
<feature type="transmembrane region" description="Helical" evidence="1">
    <location>
        <begin position="136"/>
        <end position="158"/>
    </location>
</feature>
<feature type="transmembrane region" description="Helical" evidence="1">
    <location>
        <begin position="94"/>
        <end position="116"/>
    </location>
</feature>
<proteinExistence type="predicted"/>
<feature type="transmembrane region" description="Helical" evidence="1">
    <location>
        <begin position="170"/>
        <end position="188"/>
    </location>
</feature>
<sequence length="225" mass="24596">MGKNKPRYRHDFTGSHRVVGKTAAWTVSALLLVYVFTTTIGLVSLPSPETPIGDPFFTLMELLTLLIAPLMLLCMIAVHAYASPGNKAFSSMALICMLLMTGITSSVHFVVLTVGHPMEMNAPELHRNLFSFKWPSLVYALDILAWDWFYALSMLLAAPVFGTGKLQKKVRMLMIASGVLSLAGLLGVPLDDMRIRNIGIIGYAVIAPVVFLLLGRVFERAGTSP</sequence>
<feature type="transmembrane region" description="Helical" evidence="1">
    <location>
        <begin position="23"/>
        <end position="42"/>
    </location>
</feature>
<reference evidence="2" key="2">
    <citation type="submission" date="2020-03" db="EMBL/GenBank/DDBJ databases">
        <title>Flavobacteriaceae bacterium strain TP-CH-4, a member of the family Flavobacteriaceae isolated from a deep-sea seamount.</title>
        <authorList>
            <person name="Zhang D.-C."/>
        </authorList>
    </citation>
    <scope>NUCLEOTIDE SEQUENCE</scope>
    <source>
        <strain evidence="2">TP-CH-4</strain>
    </source>
</reference>
<feature type="transmembrane region" description="Helical" evidence="1">
    <location>
        <begin position="200"/>
        <end position="218"/>
    </location>
</feature>
<name>A0A967ASS2_9FLAO</name>
<accession>A0A967ASS2</accession>
<evidence type="ECO:0000256" key="1">
    <source>
        <dbReference type="SAM" id="Phobius"/>
    </source>
</evidence>
<reference evidence="2" key="1">
    <citation type="submission" date="2019-07" db="EMBL/GenBank/DDBJ databases">
        <authorList>
            <person name="De-Chao Zhang Q."/>
        </authorList>
    </citation>
    <scope>NUCLEOTIDE SEQUENCE</scope>
    <source>
        <strain evidence="2">TP-CH-4</strain>
    </source>
</reference>
<dbReference type="EMBL" id="VIKU02000002">
    <property type="protein sequence ID" value="NHF59691.1"/>
    <property type="molecule type" value="Genomic_DNA"/>
</dbReference>
<keyword evidence="1" id="KW-0472">Membrane</keyword>
<keyword evidence="1" id="KW-1133">Transmembrane helix</keyword>
<evidence type="ECO:0000313" key="2">
    <source>
        <dbReference type="EMBL" id="NHF59691.1"/>
    </source>
</evidence>
<gene>
    <name evidence="2" type="ORF">FK220_010085</name>
</gene>
<keyword evidence="1" id="KW-0812">Transmembrane</keyword>
<comment type="caution">
    <text evidence="2">The sequence shown here is derived from an EMBL/GenBank/DDBJ whole genome shotgun (WGS) entry which is preliminary data.</text>
</comment>
<dbReference type="AlphaFoldDB" id="A0A967ASS2"/>
<feature type="transmembrane region" description="Helical" evidence="1">
    <location>
        <begin position="62"/>
        <end position="82"/>
    </location>
</feature>
<protein>
    <submittedName>
        <fullName evidence="2">Uncharacterized protein</fullName>
    </submittedName>
</protein>